<name>A0AAV7K4Y9_9METZ</name>
<accession>A0AAV7K4Y9</accession>
<evidence type="ECO:0000313" key="2">
    <source>
        <dbReference type="Proteomes" id="UP001165289"/>
    </source>
</evidence>
<dbReference type="Proteomes" id="UP001165289">
    <property type="component" value="Unassembled WGS sequence"/>
</dbReference>
<gene>
    <name evidence="1" type="ORF">LOD99_1614</name>
</gene>
<dbReference type="AlphaFoldDB" id="A0AAV7K4Y9"/>
<organism evidence="1 2">
    <name type="scientific">Oopsacas minuta</name>
    <dbReference type="NCBI Taxonomy" id="111878"/>
    <lineage>
        <taxon>Eukaryota</taxon>
        <taxon>Metazoa</taxon>
        <taxon>Porifera</taxon>
        <taxon>Hexactinellida</taxon>
        <taxon>Hexasterophora</taxon>
        <taxon>Lyssacinosida</taxon>
        <taxon>Leucopsacidae</taxon>
        <taxon>Oopsacas</taxon>
    </lineage>
</organism>
<sequence>MASFGYNQNLENVQHLLGSIVLDEDEGIKSSTGDLENQQKVADIMDKVLRSCQQFISSINSDKSDVINRVIVNYQSYSYIVSYDYKKKLIYIVKTASID</sequence>
<protein>
    <submittedName>
        <fullName evidence="1">Ragulator complex protein LAMTOR4-like</fullName>
    </submittedName>
</protein>
<reference evidence="1 2" key="1">
    <citation type="journal article" date="2023" name="BMC Biol.">
        <title>The compact genome of the sponge Oopsacas minuta (Hexactinellida) is lacking key metazoan core genes.</title>
        <authorList>
            <person name="Santini S."/>
            <person name="Schenkelaars Q."/>
            <person name="Jourda C."/>
            <person name="Duchesne M."/>
            <person name="Belahbib H."/>
            <person name="Rocher C."/>
            <person name="Selva M."/>
            <person name="Riesgo A."/>
            <person name="Vervoort M."/>
            <person name="Leys S.P."/>
            <person name="Kodjabachian L."/>
            <person name="Le Bivic A."/>
            <person name="Borchiellini C."/>
            <person name="Claverie J.M."/>
            <person name="Renard E."/>
        </authorList>
    </citation>
    <scope>NUCLEOTIDE SEQUENCE [LARGE SCALE GENOMIC DNA]</scope>
    <source>
        <strain evidence="1">SPO-2</strain>
    </source>
</reference>
<keyword evidence="2" id="KW-1185">Reference proteome</keyword>
<evidence type="ECO:0000313" key="1">
    <source>
        <dbReference type="EMBL" id="KAI6655880.1"/>
    </source>
</evidence>
<dbReference type="EMBL" id="JAKMXF010000166">
    <property type="protein sequence ID" value="KAI6655880.1"/>
    <property type="molecule type" value="Genomic_DNA"/>
</dbReference>
<comment type="caution">
    <text evidence="1">The sequence shown here is derived from an EMBL/GenBank/DDBJ whole genome shotgun (WGS) entry which is preliminary data.</text>
</comment>
<proteinExistence type="predicted"/>